<dbReference type="EMBL" id="LHPG02000002">
    <property type="protein sequence ID" value="PRW60706.1"/>
    <property type="molecule type" value="Genomic_DNA"/>
</dbReference>
<dbReference type="InterPro" id="IPR008271">
    <property type="entry name" value="Ser/Thr_kinase_AS"/>
</dbReference>
<dbReference type="OrthoDB" id="2013833at2759"/>
<dbReference type="InterPro" id="IPR003609">
    <property type="entry name" value="Pan_app"/>
</dbReference>
<evidence type="ECO:0000313" key="9">
    <source>
        <dbReference type="EMBL" id="PRW60706.1"/>
    </source>
</evidence>
<dbReference type="Gene3D" id="1.10.510.10">
    <property type="entry name" value="Transferase(Phosphotransferase) domain 1"/>
    <property type="match status" value="1"/>
</dbReference>
<evidence type="ECO:0000256" key="1">
    <source>
        <dbReference type="ARBA" id="ARBA00022679"/>
    </source>
</evidence>
<evidence type="ECO:0000256" key="5">
    <source>
        <dbReference type="PROSITE-ProRule" id="PRU10141"/>
    </source>
</evidence>
<keyword evidence="3 9" id="KW-0418">Kinase</keyword>
<feature type="compositionally biased region" description="Low complexity" evidence="6">
    <location>
        <begin position="849"/>
        <end position="869"/>
    </location>
</feature>
<dbReference type="PANTHER" id="PTHR44329">
    <property type="entry name" value="SERINE/THREONINE-PROTEIN KINASE TNNI3K-RELATED"/>
    <property type="match status" value="1"/>
</dbReference>
<evidence type="ECO:0000256" key="6">
    <source>
        <dbReference type="SAM" id="MobiDB-lite"/>
    </source>
</evidence>
<dbReference type="PROSITE" id="PS00107">
    <property type="entry name" value="PROTEIN_KINASE_ATP"/>
    <property type="match status" value="1"/>
</dbReference>
<dbReference type="GO" id="GO:0005524">
    <property type="term" value="F:ATP binding"/>
    <property type="evidence" value="ECO:0007669"/>
    <property type="project" value="UniProtKB-UniRule"/>
</dbReference>
<name>A0A2P6U316_CHLSO</name>
<feature type="chain" id="PRO_5015085642" evidence="7">
    <location>
        <begin position="20"/>
        <end position="869"/>
    </location>
</feature>
<dbReference type="STRING" id="3076.A0A2P6U316"/>
<dbReference type="InterPro" id="IPR017441">
    <property type="entry name" value="Protein_kinase_ATP_BS"/>
</dbReference>
<keyword evidence="4 5" id="KW-0067">ATP-binding</keyword>
<dbReference type="Proteomes" id="UP000239899">
    <property type="component" value="Unassembled WGS sequence"/>
</dbReference>
<keyword evidence="7" id="KW-0732">Signal</keyword>
<dbReference type="GO" id="GO:0004674">
    <property type="term" value="F:protein serine/threonine kinase activity"/>
    <property type="evidence" value="ECO:0007669"/>
    <property type="project" value="TreeGrafter"/>
</dbReference>
<feature type="domain" description="Protein kinase" evidence="8">
    <location>
        <begin position="598"/>
        <end position="852"/>
    </location>
</feature>
<keyword evidence="2 5" id="KW-0547">Nucleotide-binding</keyword>
<accession>A0A2P6U316</accession>
<gene>
    <name evidence="9" type="ORF">C2E21_0950</name>
</gene>
<feature type="signal peptide" evidence="7">
    <location>
        <begin position="1"/>
        <end position="19"/>
    </location>
</feature>
<sequence length="869" mass="90569">MHTFTTLLALAWIAAAAAASSPVPLEPLVGYLAAAGGPSGSQTLFAPWHVWADGVETSLQNVTAASQEECAALCWDDPDCALFDFRSCADEAAGGSCAGAPTHTCRMFAMDCGEVMPLVFDVEPGSGDAHWTAAGFPVRNELQDAGTFEVHPGRGLLGGDLVCNESLVAGQCILASLSQTAITCGIWPDCDVVVYYSAGLDGCSAPMFRLMSTRLSSGGFLGPFTSTLTKLDNAVRFGDMAKVSEGNYTRPSAEELAAATAGTNASVGTDGSSHGRPYLGCFSGPGLLMAGTVVGMVDGMEDAGACCHACRNDTTCNVWNFCPDPAGCNYTQDSRSFQLDGGQCELRFDSIATPAQGFPPSVLAKGGSVPFIGGAPLSTAAPQPVPTGFTALSGISQYAGGRLACAGSLRPELGECVLAGSPEDLTKDCLNTPNCRAVVYLPNGWMGVNSGQPVGILKNNVSNDNWALGLNSVLLLREGEAEQPSSVSSSSLSAGAIAGIAVGACAAVSAPLAPPLPQPGELSGGAGEASSRLILPELQEHIAHCDAAISYGRHMVPMGSREQLLIKQPSLLVRDELLTALQEWVVDFGDIQFLRAPSGVPLELGAGASGTVYKAKLRGETVAAKEVDLGRSLEVQQQFVREAERLHQLRHPHVVALYGVSLSGAKGYLITEYCAGRDLTSCLQLKSSGSSRRLFGWYGRGRKIAVDVAAALNFLHSRGIVHMDIKSSNVLLTGNGTAKLADVGVARLQHGTHLSYTPVVGTFAWMAPEIIIGAKCSEKVDVFSTGVTLWEIATGERPQRGSMRPPHVPEECPQEVADLIAQCMSLDPAERPSAQQLLSQLEDLASRRGPSFTAGSGSTGPSSPHAELA</sequence>
<evidence type="ECO:0000256" key="3">
    <source>
        <dbReference type="ARBA" id="ARBA00022777"/>
    </source>
</evidence>
<dbReference type="AlphaFoldDB" id="A0A2P6U316"/>
<dbReference type="EMBL" id="LHPG02000002">
    <property type="protein sequence ID" value="PRW60707.1"/>
    <property type="molecule type" value="Genomic_DNA"/>
</dbReference>
<keyword evidence="11" id="KW-1185">Reference proteome</keyword>
<dbReference type="Pfam" id="PF00069">
    <property type="entry name" value="Pkinase"/>
    <property type="match status" value="1"/>
</dbReference>
<dbReference type="SUPFAM" id="SSF56112">
    <property type="entry name" value="Protein kinase-like (PK-like)"/>
    <property type="match status" value="1"/>
</dbReference>
<reference evidence="9 11" key="1">
    <citation type="journal article" date="2018" name="Plant J.">
        <title>Genome sequences of Chlorella sorokiniana UTEX 1602 and Micractinium conductrix SAG 241.80: implications to maltose excretion by a green alga.</title>
        <authorList>
            <person name="Arriola M.B."/>
            <person name="Velmurugan N."/>
            <person name="Zhang Y."/>
            <person name="Plunkett M.H."/>
            <person name="Hondzo H."/>
            <person name="Barney B.M."/>
        </authorList>
    </citation>
    <scope>NUCLEOTIDE SEQUENCE [LARGE SCALE GENOMIC DNA]</scope>
    <source>
        <strain evidence="9">1602</strain>
        <strain evidence="11">UTEX 1602</strain>
    </source>
</reference>
<evidence type="ECO:0000256" key="4">
    <source>
        <dbReference type="ARBA" id="ARBA00022840"/>
    </source>
</evidence>
<feature type="region of interest" description="Disordered" evidence="6">
    <location>
        <begin position="831"/>
        <end position="869"/>
    </location>
</feature>
<dbReference type="SMART" id="SM00220">
    <property type="entry name" value="S_TKc"/>
    <property type="match status" value="1"/>
</dbReference>
<evidence type="ECO:0000313" key="10">
    <source>
        <dbReference type="EMBL" id="PRW60707.1"/>
    </source>
</evidence>
<keyword evidence="1" id="KW-0808">Transferase</keyword>
<organism evidence="9 11">
    <name type="scientific">Chlorella sorokiniana</name>
    <name type="common">Freshwater green alga</name>
    <dbReference type="NCBI Taxonomy" id="3076"/>
    <lineage>
        <taxon>Eukaryota</taxon>
        <taxon>Viridiplantae</taxon>
        <taxon>Chlorophyta</taxon>
        <taxon>core chlorophytes</taxon>
        <taxon>Trebouxiophyceae</taxon>
        <taxon>Chlorellales</taxon>
        <taxon>Chlorellaceae</taxon>
        <taxon>Chlorella clade</taxon>
        <taxon>Chlorella</taxon>
    </lineage>
</organism>
<feature type="binding site" evidence="5">
    <location>
        <position position="625"/>
    </location>
    <ligand>
        <name>ATP</name>
        <dbReference type="ChEBI" id="CHEBI:30616"/>
    </ligand>
</feature>
<dbReference type="InterPro" id="IPR000719">
    <property type="entry name" value="Prot_kinase_dom"/>
</dbReference>
<protein>
    <submittedName>
        <fullName evidence="10">Serine threonine-kinase isoform A</fullName>
    </submittedName>
    <submittedName>
        <fullName evidence="9">Serine threonine-kinase isoform B</fullName>
    </submittedName>
</protein>
<dbReference type="InterPro" id="IPR011009">
    <property type="entry name" value="Kinase-like_dom_sf"/>
</dbReference>
<dbReference type="Pfam" id="PF14295">
    <property type="entry name" value="PAN_4"/>
    <property type="match status" value="3"/>
</dbReference>
<evidence type="ECO:0000256" key="7">
    <source>
        <dbReference type="SAM" id="SignalP"/>
    </source>
</evidence>
<comment type="caution">
    <text evidence="9">The sequence shown here is derived from an EMBL/GenBank/DDBJ whole genome shotgun (WGS) entry which is preliminary data.</text>
</comment>
<evidence type="ECO:0000313" key="11">
    <source>
        <dbReference type="Proteomes" id="UP000239899"/>
    </source>
</evidence>
<dbReference type="InterPro" id="IPR051681">
    <property type="entry name" value="Ser/Thr_Kinases-Pseudokinases"/>
</dbReference>
<reference evidence="9" key="2">
    <citation type="submission" date="2018-02" db="EMBL/GenBank/DDBJ databases">
        <authorList>
            <person name="Cohen D.B."/>
            <person name="Kent A.D."/>
        </authorList>
    </citation>
    <scope>NUCLEOTIDE SEQUENCE</scope>
    <source>
        <strain evidence="9">1602</strain>
    </source>
</reference>
<dbReference type="CDD" id="cd13999">
    <property type="entry name" value="STKc_MAP3K-like"/>
    <property type="match status" value="1"/>
</dbReference>
<dbReference type="PROSITE" id="PS50011">
    <property type="entry name" value="PROTEIN_KINASE_DOM"/>
    <property type="match status" value="1"/>
</dbReference>
<dbReference type="PROSITE" id="PS00108">
    <property type="entry name" value="PROTEIN_KINASE_ST"/>
    <property type="match status" value="1"/>
</dbReference>
<evidence type="ECO:0000259" key="8">
    <source>
        <dbReference type="PROSITE" id="PS50011"/>
    </source>
</evidence>
<dbReference type="PANTHER" id="PTHR44329:SF288">
    <property type="entry name" value="MITOGEN-ACTIVATED PROTEIN KINASE KINASE KINASE 20"/>
    <property type="match status" value="1"/>
</dbReference>
<evidence type="ECO:0000256" key="2">
    <source>
        <dbReference type="ARBA" id="ARBA00022741"/>
    </source>
</evidence>
<proteinExistence type="predicted"/>